<evidence type="ECO:0000259" key="7">
    <source>
        <dbReference type="Pfam" id="PF18034"/>
    </source>
</evidence>
<evidence type="ECO:0000256" key="4">
    <source>
        <dbReference type="ARBA" id="ARBA00022801"/>
    </source>
</evidence>
<proteinExistence type="inferred from homology"/>
<dbReference type="Gene3D" id="3.20.20.300">
    <property type="entry name" value="Glycoside hydrolase, family 3, N-terminal domain"/>
    <property type="match status" value="1"/>
</dbReference>
<dbReference type="InterPro" id="IPR017853">
    <property type="entry name" value="GH"/>
</dbReference>
<keyword evidence="9" id="KW-1185">Reference proteome</keyword>
<dbReference type="Pfam" id="PF18034">
    <property type="entry name" value="Bac_GH3_C"/>
    <property type="match status" value="1"/>
</dbReference>
<feature type="domain" description="Bacterial Glycosyl hydrolase family 3 C-terminal" evidence="7">
    <location>
        <begin position="407"/>
        <end position="536"/>
    </location>
</feature>
<name>A0A4Q7E502_9CYAN</name>
<dbReference type="Gene3D" id="3.40.50.10870">
    <property type="entry name" value="Glycosyl hydrolase family 3"/>
    <property type="match status" value="1"/>
</dbReference>
<dbReference type="InterPro" id="IPR019800">
    <property type="entry name" value="Glyco_hydro_3_AS"/>
</dbReference>
<dbReference type="EMBL" id="QVFV01000004">
    <property type="protein sequence ID" value="RZM77308.1"/>
    <property type="molecule type" value="Genomic_DNA"/>
</dbReference>
<dbReference type="SUPFAM" id="SSF51445">
    <property type="entry name" value="(Trans)glycosidases"/>
    <property type="match status" value="1"/>
</dbReference>
<evidence type="ECO:0000313" key="9">
    <source>
        <dbReference type="Proteomes" id="UP000292459"/>
    </source>
</evidence>
<dbReference type="PRINTS" id="PR00133">
    <property type="entry name" value="GLHYDRLASE3"/>
</dbReference>
<evidence type="ECO:0000256" key="5">
    <source>
        <dbReference type="ARBA" id="ARBA00023295"/>
    </source>
</evidence>
<dbReference type="InterPro" id="IPR041518">
    <property type="entry name" value="Bac_GH3_C"/>
</dbReference>
<dbReference type="PANTHER" id="PTHR30480:SF13">
    <property type="entry name" value="BETA-HEXOSAMINIDASE"/>
    <property type="match status" value="1"/>
</dbReference>
<dbReference type="InterPro" id="IPR001764">
    <property type="entry name" value="Glyco_hydro_3_N"/>
</dbReference>
<sequence>MTTLGLPDFESLSLEAQIAQLVVVRASGYLFDHQRRYPQWELDQTSLRHCVETLGIGGVILLGGSAVEVGVRSQQLQAWADIPLLLAADIEEGVGQRFTGATHFPPPMALSAIADRDLALACDYAQQMGAITAQEAIAIGLNWVLAPVVDVNNNADNPVINVRAFGDTPERVSQLSRAFIQGAQQFPILTTAKHFPGHGDTAVDSHLHLPEIPHDLARLEAVELAPFRAAIAQQVDAVMTAHLRVPTFDAQLPATLSPAILTGLLRRDLGFQGLIVTDALIMGAIAERYGPYEAAVMALEAGADVLLMPADPAGTIAAVAEAVRIGRLNPAVIQAAVARIWRAKQKVSHALTIPPETCHAWEHIPPPPVQLEQLATSTARQTLHNILTASMTVRGTVTDRLDSAPQSLVIVDDVLMADWLSPQAGAIAIPTAQGYCTRLVDGRSCPLAPLDFDSLPPTLLQIFSRGNPFRGRAGLSDFAAQCFTQLNAQNSLVGLVVYGSPYVLESLLAELPPTVPYGFTYSQTPEGQAVLLTQLFATKVRTVGDRTFTN</sequence>
<dbReference type="OrthoDB" id="9805821at2"/>
<protein>
    <recommendedName>
        <fullName evidence="3">beta-N-acetylhexosaminidase</fullName>
        <ecNumber evidence="3">3.2.1.52</ecNumber>
    </recommendedName>
</protein>
<comment type="similarity">
    <text evidence="2">Belongs to the glycosyl hydrolase 3 family.</text>
</comment>
<keyword evidence="5" id="KW-0326">Glycosidase</keyword>
<comment type="caution">
    <text evidence="8">The sequence shown here is derived from an EMBL/GenBank/DDBJ whole genome shotgun (WGS) entry which is preliminary data.</text>
</comment>
<evidence type="ECO:0000259" key="6">
    <source>
        <dbReference type="Pfam" id="PF00933"/>
    </source>
</evidence>
<accession>A0A4Q7E502</accession>
<comment type="catalytic activity">
    <reaction evidence="1">
        <text>Hydrolysis of terminal non-reducing N-acetyl-D-hexosamine residues in N-acetyl-beta-D-hexosaminides.</text>
        <dbReference type="EC" id="3.2.1.52"/>
    </reaction>
</comment>
<organism evidence="8 9">
    <name type="scientific">Leptolyngbya iicbica LK</name>
    <dbReference type="NCBI Taxonomy" id="2294035"/>
    <lineage>
        <taxon>Bacteria</taxon>
        <taxon>Bacillati</taxon>
        <taxon>Cyanobacteriota</taxon>
        <taxon>Cyanophyceae</taxon>
        <taxon>Leptolyngbyales</taxon>
        <taxon>Leptolyngbyaceae</taxon>
        <taxon>Leptolyngbya group</taxon>
        <taxon>Leptolyngbya</taxon>
        <taxon>Leptolyngbya iicbica</taxon>
    </lineage>
</organism>
<evidence type="ECO:0000256" key="2">
    <source>
        <dbReference type="ARBA" id="ARBA00005336"/>
    </source>
</evidence>
<dbReference type="AlphaFoldDB" id="A0A4Q7E502"/>
<evidence type="ECO:0000256" key="3">
    <source>
        <dbReference type="ARBA" id="ARBA00012663"/>
    </source>
</evidence>
<dbReference type="GO" id="GO:0004563">
    <property type="term" value="F:beta-N-acetylhexosaminidase activity"/>
    <property type="evidence" value="ECO:0007669"/>
    <property type="project" value="UniProtKB-EC"/>
</dbReference>
<dbReference type="RefSeq" id="WP_044151163.1">
    <property type="nucleotide sequence ID" value="NZ_QVFV01000004.1"/>
</dbReference>
<dbReference type="GO" id="GO:0009254">
    <property type="term" value="P:peptidoglycan turnover"/>
    <property type="evidence" value="ECO:0007669"/>
    <property type="project" value="TreeGrafter"/>
</dbReference>
<evidence type="ECO:0000313" key="8">
    <source>
        <dbReference type="EMBL" id="RZM77308.1"/>
    </source>
</evidence>
<gene>
    <name evidence="8" type="ORF">DYY88_16845</name>
</gene>
<dbReference type="GO" id="GO:0005975">
    <property type="term" value="P:carbohydrate metabolic process"/>
    <property type="evidence" value="ECO:0007669"/>
    <property type="project" value="InterPro"/>
</dbReference>
<dbReference type="InterPro" id="IPR036962">
    <property type="entry name" value="Glyco_hydro_3_N_sf"/>
</dbReference>
<feature type="domain" description="Glycoside hydrolase family 3 N-terminal" evidence="6">
    <location>
        <begin position="14"/>
        <end position="342"/>
    </location>
</feature>
<dbReference type="InterPro" id="IPR050226">
    <property type="entry name" value="NagZ_Beta-hexosaminidase"/>
</dbReference>
<reference evidence="8 9" key="1">
    <citation type="submission" date="2018-11" db="EMBL/GenBank/DDBJ databases">
        <title>Whole genome sequencing of an environmental sample.</title>
        <authorList>
            <person name="Sarangi A.N."/>
            <person name="Singh D."/>
            <person name="Tripathy S."/>
        </authorList>
    </citation>
    <scope>NUCLEOTIDE SEQUENCE [LARGE SCALE GENOMIC DNA]</scope>
    <source>
        <strain evidence="8 9">Lakshadweep</strain>
    </source>
</reference>
<dbReference type="PANTHER" id="PTHR30480">
    <property type="entry name" value="BETA-HEXOSAMINIDASE-RELATED"/>
    <property type="match status" value="1"/>
</dbReference>
<evidence type="ECO:0000256" key="1">
    <source>
        <dbReference type="ARBA" id="ARBA00001231"/>
    </source>
</evidence>
<keyword evidence="4" id="KW-0378">Hydrolase</keyword>
<dbReference type="Proteomes" id="UP000292459">
    <property type="component" value="Unassembled WGS sequence"/>
</dbReference>
<dbReference type="Pfam" id="PF00933">
    <property type="entry name" value="Glyco_hydro_3"/>
    <property type="match status" value="1"/>
</dbReference>
<dbReference type="EC" id="3.2.1.52" evidence="3"/>
<dbReference type="PROSITE" id="PS00775">
    <property type="entry name" value="GLYCOSYL_HYDROL_F3"/>
    <property type="match status" value="1"/>
</dbReference>